<dbReference type="OrthoDB" id="1928087at2759"/>
<comment type="subcellular location">
    <subcellularLocation>
        <location evidence="2">Chromosome</location>
    </subcellularLocation>
    <subcellularLocation>
        <location evidence="1">Nucleus</location>
    </subcellularLocation>
</comment>
<organism evidence="8 9">
    <name type="scientific">Exophiala mesophila</name>
    <name type="common">Black yeast-like fungus</name>
    <dbReference type="NCBI Taxonomy" id="212818"/>
    <lineage>
        <taxon>Eukaryota</taxon>
        <taxon>Fungi</taxon>
        <taxon>Dikarya</taxon>
        <taxon>Ascomycota</taxon>
        <taxon>Pezizomycotina</taxon>
        <taxon>Eurotiomycetes</taxon>
        <taxon>Chaetothyriomycetidae</taxon>
        <taxon>Chaetothyriales</taxon>
        <taxon>Herpotrichiellaceae</taxon>
        <taxon>Exophiala</taxon>
    </lineage>
</organism>
<dbReference type="GeneID" id="27319132"/>
<dbReference type="GO" id="GO:0005634">
    <property type="term" value="C:nucleus"/>
    <property type="evidence" value="ECO:0007669"/>
    <property type="project" value="UniProtKB-SubCell"/>
</dbReference>
<keyword evidence="9" id="KW-1185">Reference proteome</keyword>
<dbReference type="GO" id="GO:0051598">
    <property type="term" value="P:meiotic recombination checkpoint signaling"/>
    <property type="evidence" value="ECO:0007669"/>
    <property type="project" value="TreeGrafter"/>
</dbReference>
<name>A0A0D2AF78_EXOME</name>
<proteinExistence type="predicted"/>
<evidence type="ECO:0000256" key="5">
    <source>
        <dbReference type="ARBA" id="ARBA00023254"/>
    </source>
</evidence>
<feature type="region of interest" description="Disordered" evidence="6">
    <location>
        <begin position="174"/>
        <end position="207"/>
    </location>
</feature>
<dbReference type="PANTHER" id="PTHR48225:SF7">
    <property type="entry name" value="MEIOSIS-SPECIFIC PROTEIN HOP1"/>
    <property type="match status" value="1"/>
</dbReference>
<dbReference type="PROSITE" id="PS50815">
    <property type="entry name" value="HORMA"/>
    <property type="match status" value="1"/>
</dbReference>
<keyword evidence="4" id="KW-0539">Nucleus</keyword>
<dbReference type="PANTHER" id="PTHR48225">
    <property type="entry name" value="HORMA DOMAIN-CONTAINING PROTEIN 1"/>
    <property type="match status" value="1"/>
</dbReference>
<gene>
    <name evidence="8" type="ORF">PV10_01287</name>
</gene>
<dbReference type="Pfam" id="PF02301">
    <property type="entry name" value="HORMA"/>
    <property type="match status" value="1"/>
</dbReference>
<dbReference type="Gene3D" id="3.30.900.10">
    <property type="entry name" value="HORMA domain"/>
    <property type="match status" value="1"/>
</dbReference>
<dbReference type="EMBL" id="KN847520">
    <property type="protein sequence ID" value="KIV97548.1"/>
    <property type="molecule type" value="Genomic_DNA"/>
</dbReference>
<sequence length="207" mass="23428">MVQEEGVFEYLRNSHLEALQIFVVQDNANTQTPIETYSFAFQYKDGRPDTIHFGTNKQTFLTTQIHQGLKVAIRNLLSSLKGLPRLPARIKLGMSLAYTQAWPLLYQPKHFTDAEQDKPLGGRPILDLLWDDGDHSGGNMETSHHHVHTEIRSLAPPSLSSGVQDVAMSKYLRTMQRTSSPHRDSIPSTLQESRSSRPIHPLMSTRK</sequence>
<evidence type="ECO:0000256" key="3">
    <source>
        <dbReference type="ARBA" id="ARBA00022454"/>
    </source>
</evidence>
<evidence type="ECO:0000313" key="9">
    <source>
        <dbReference type="Proteomes" id="UP000054302"/>
    </source>
</evidence>
<dbReference type="Proteomes" id="UP000054302">
    <property type="component" value="Unassembled WGS sequence"/>
</dbReference>
<dbReference type="STRING" id="212818.A0A0D2AF78"/>
<evidence type="ECO:0000256" key="4">
    <source>
        <dbReference type="ARBA" id="ARBA00023242"/>
    </source>
</evidence>
<evidence type="ECO:0000256" key="2">
    <source>
        <dbReference type="ARBA" id="ARBA00004286"/>
    </source>
</evidence>
<evidence type="ECO:0000256" key="6">
    <source>
        <dbReference type="SAM" id="MobiDB-lite"/>
    </source>
</evidence>
<dbReference type="VEuPathDB" id="FungiDB:PV10_01287"/>
<reference evidence="8 9" key="1">
    <citation type="submission" date="2015-01" db="EMBL/GenBank/DDBJ databases">
        <title>The Genome Sequence of Exophiala mesophila CBS40295.</title>
        <authorList>
            <consortium name="The Broad Institute Genomics Platform"/>
            <person name="Cuomo C."/>
            <person name="de Hoog S."/>
            <person name="Gorbushina A."/>
            <person name="Stielow B."/>
            <person name="Teixiera M."/>
            <person name="Abouelleil A."/>
            <person name="Chapman S.B."/>
            <person name="Priest M."/>
            <person name="Young S.K."/>
            <person name="Wortman J."/>
            <person name="Nusbaum C."/>
            <person name="Birren B."/>
        </authorList>
    </citation>
    <scope>NUCLEOTIDE SEQUENCE [LARGE SCALE GENOMIC DNA]</scope>
    <source>
        <strain evidence="8 9">CBS 40295</strain>
    </source>
</reference>
<dbReference type="InterPro" id="IPR051294">
    <property type="entry name" value="HORMA_MeioticProgression"/>
</dbReference>
<accession>A0A0D2AF78</accession>
<dbReference type="HOGENOM" id="CLU_1326381_0_0_1"/>
<dbReference type="InterPro" id="IPR003511">
    <property type="entry name" value="HORMA_dom"/>
</dbReference>
<evidence type="ECO:0000313" key="8">
    <source>
        <dbReference type="EMBL" id="KIV97548.1"/>
    </source>
</evidence>
<dbReference type="SUPFAM" id="SSF56019">
    <property type="entry name" value="The spindle assembly checkpoint protein mad2"/>
    <property type="match status" value="1"/>
</dbReference>
<dbReference type="RefSeq" id="XP_016229122.1">
    <property type="nucleotide sequence ID" value="XM_016365473.1"/>
</dbReference>
<keyword evidence="3" id="KW-0158">Chromosome</keyword>
<protein>
    <recommendedName>
        <fullName evidence="7">HORMA domain-containing protein</fullName>
    </recommendedName>
</protein>
<dbReference type="InterPro" id="IPR036570">
    <property type="entry name" value="HORMA_dom_sf"/>
</dbReference>
<dbReference type="GO" id="GO:0007130">
    <property type="term" value="P:synaptonemal complex assembly"/>
    <property type="evidence" value="ECO:0007669"/>
    <property type="project" value="TreeGrafter"/>
</dbReference>
<dbReference type="GO" id="GO:0005694">
    <property type="term" value="C:chromosome"/>
    <property type="evidence" value="ECO:0007669"/>
    <property type="project" value="UniProtKB-SubCell"/>
</dbReference>
<evidence type="ECO:0000259" key="7">
    <source>
        <dbReference type="PROSITE" id="PS50815"/>
    </source>
</evidence>
<dbReference type="AlphaFoldDB" id="A0A0D2AF78"/>
<evidence type="ECO:0000256" key="1">
    <source>
        <dbReference type="ARBA" id="ARBA00004123"/>
    </source>
</evidence>
<keyword evidence="5" id="KW-0469">Meiosis</keyword>
<feature type="domain" description="HORMA" evidence="7">
    <location>
        <begin position="1"/>
        <end position="151"/>
    </location>
</feature>